<evidence type="ECO:0000313" key="2">
    <source>
        <dbReference type="Proteomes" id="UP000216478"/>
    </source>
</evidence>
<sequence>MPQDLAILLKTEIEEVSVPTMSSLLKQVLNIGSRILPKTF</sequence>
<proteinExistence type="predicted"/>
<organism evidence="1 2">
    <name type="scientific">Brucella grignonensis</name>
    <dbReference type="NCBI Taxonomy" id="94627"/>
    <lineage>
        <taxon>Bacteria</taxon>
        <taxon>Pseudomonadati</taxon>
        <taxon>Pseudomonadota</taxon>
        <taxon>Alphaproteobacteria</taxon>
        <taxon>Hyphomicrobiales</taxon>
        <taxon>Brucellaceae</taxon>
        <taxon>Brucella/Ochrobactrum group</taxon>
        <taxon>Brucella</taxon>
    </lineage>
</organism>
<dbReference type="AlphaFoldDB" id="A0A256FQG3"/>
<reference evidence="1 2" key="1">
    <citation type="submission" date="2017-07" db="EMBL/GenBank/DDBJ databases">
        <title>Phylogenetic study on the rhizospheric bacterium Ochrobactrum sp. A44.</title>
        <authorList>
            <person name="Krzyzanowska D.M."/>
            <person name="Ossowicki A."/>
            <person name="Rajewska M."/>
            <person name="Maciag T."/>
            <person name="Kaczynski Z."/>
            <person name="Czerwicka M."/>
            <person name="Jafra S."/>
        </authorList>
    </citation>
    <scope>NUCLEOTIDE SEQUENCE [LARGE SCALE GENOMIC DNA]</scope>
    <source>
        <strain evidence="1 2">OgA9a</strain>
    </source>
</reference>
<accession>A0A256FQG3</accession>
<gene>
    <name evidence="1" type="ORF">CEV33_4231</name>
</gene>
<dbReference type="Proteomes" id="UP000216478">
    <property type="component" value="Unassembled WGS sequence"/>
</dbReference>
<protein>
    <submittedName>
        <fullName evidence="1">Uncharacterized protein</fullName>
    </submittedName>
</protein>
<keyword evidence="2" id="KW-1185">Reference proteome</keyword>
<dbReference type="EMBL" id="NNRL01000148">
    <property type="protein sequence ID" value="OYR17105.1"/>
    <property type="molecule type" value="Genomic_DNA"/>
</dbReference>
<evidence type="ECO:0000313" key="1">
    <source>
        <dbReference type="EMBL" id="OYR17105.1"/>
    </source>
</evidence>
<comment type="caution">
    <text evidence="1">The sequence shown here is derived from an EMBL/GenBank/DDBJ whole genome shotgun (WGS) entry which is preliminary data.</text>
</comment>
<name>A0A256FQG3_9HYPH</name>